<proteinExistence type="inferred from homology"/>
<evidence type="ECO:0000256" key="4">
    <source>
        <dbReference type="RuleBase" id="RU361235"/>
    </source>
</evidence>
<keyword evidence="2" id="KW-0719">Serine esterase</keyword>
<dbReference type="PANTHER" id="PTHR43918:SF4">
    <property type="entry name" value="CARBOXYLIC ESTER HYDROLASE"/>
    <property type="match status" value="1"/>
</dbReference>
<keyword evidence="7" id="KW-1185">Reference proteome</keyword>
<dbReference type="EMBL" id="VXIV02000497">
    <property type="protein sequence ID" value="KAF6037892.1"/>
    <property type="molecule type" value="Genomic_DNA"/>
</dbReference>
<reference evidence="6" key="1">
    <citation type="submission" date="2020-06" db="EMBL/GenBank/DDBJ databases">
        <title>Draft genome of Bugula neritina, a colonial animal packing powerful symbionts and potential medicines.</title>
        <authorList>
            <person name="Rayko M."/>
        </authorList>
    </citation>
    <scope>NUCLEOTIDE SEQUENCE [LARGE SCALE GENOMIC DNA]</scope>
    <source>
        <strain evidence="6">Kwan_BN1</strain>
    </source>
</reference>
<accession>A0A7J7KGU2</accession>
<dbReference type="InterPro" id="IPR029058">
    <property type="entry name" value="AB_hydrolase_fold"/>
</dbReference>
<dbReference type="GO" id="GO:0006581">
    <property type="term" value="P:acetylcholine catabolic process"/>
    <property type="evidence" value="ECO:0007669"/>
    <property type="project" value="TreeGrafter"/>
</dbReference>
<dbReference type="AlphaFoldDB" id="A0A7J7KGU2"/>
<dbReference type="PROSITE" id="PS00122">
    <property type="entry name" value="CARBOXYLESTERASE_B_1"/>
    <property type="match status" value="1"/>
</dbReference>
<evidence type="ECO:0000256" key="1">
    <source>
        <dbReference type="ARBA" id="ARBA00005964"/>
    </source>
</evidence>
<feature type="domain" description="Carboxylesterase type B" evidence="5">
    <location>
        <begin position="17"/>
        <end position="405"/>
    </location>
</feature>
<dbReference type="Pfam" id="PF00135">
    <property type="entry name" value="COesterase"/>
    <property type="match status" value="1"/>
</dbReference>
<protein>
    <recommendedName>
        <fullName evidence="4">Carboxylic ester hydrolase</fullName>
        <ecNumber evidence="4">3.1.1.-</ecNumber>
    </recommendedName>
</protein>
<dbReference type="PANTHER" id="PTHR43918">
    <property type="entry name" value="ACETYLCHOLINESTERASE"/>
    <property type="match status" value="1"/>
</dbReference>
<evidence type="ECO:0000256" key="3">
    <source>
        <dbReference type="ARBA" id="ARBA00022801"/>
    </source>
</evidence>
<dbReference type="Gene3D" id="3.40.50.1820">
    <property type="entry name" value="alpha/beta hydrolase"/>
    <property type="match status" value="1"/>
</dbReference>
<dbReference type="Proteomes" id="UP000593567">
    <property type="component" value="Unassembled WGS sequence"/>
</dbReference>
<dbReference type="GO" id="GO:0005886">
    <property type="term" value="C:plasma membrane"/>
    <property type="evidence" value="ECO:0007669"/>
    <property type="project" value="TreeGrafter"/>
</dbReference>
<dbReference type="SUPFAM" id="SSF53474">
    <property type="entry name" value="alpha/beta-Hydrolases"/>
    <property type="match status" value="1"/>
</dbReference>
<evidence type="ECO:0000313" key="6">
    <source>
        <dbReference type="EMBL" id="KAF6037892.1"/>
    </source>
</evidence>
<sequence length="429" mass="48423">MDLHFHCSYYLICFTGTGNFGLWDQRAAIIWVKENIDKFGGDPELITIFGESAGAGSVSSQMMSPHNTGLFRRGIPESGSVFASWSWHLSENKLSDYAKSIKEQNNCAVKESVYSCLAHVPVKELFEKSQSRSILTNYFHPVPDGDFFASDITEESYNLSSRFDLLQGFNGQEGLSMIGFYMLMIGGSSKQDGLSFQQIRQLLTKSECATATPLSIELCVDFYVDLYDLESATDDRERTEKYSYLLGELNFNADTVKHLTDHSNAATGTSTYGYHYTHRSKIPKLPYAPPDWLVKSADHFTEAPFVFGAWQMQNYNVLKEYMEESISIGDNFVLDFWKLASESDVNLSNTVMTMWSNFAKSGNPNQPLALPADVPEWPQFNTETNNFLDLNKDNISVITTPHKERLEKIQSVLFEARRLQVLADKAPVS</sequence>
<dbReference type="InterPro" id="IPR019826">
    <property type="entry name" value="Carboxylesterase_B_AS"/>
</dbReference>
<evidence type="ECO:0000259" key="5">
    <source>
        <dbReference type="Pfam" id="PF00135"/>
    </source>
</evidence>
<keyword evidence="3 4" id="KW-0378">Hydrolase</keyword>
<dbReference type="EC" id="3.1.1.-" evidence="4"/>
<comment type="similarity">
    <text evidence="1 4">Belongs to the type-B carboxylesterase/lipase family.</text>
</comment>
<evidence type="ECO:0000313" key="7">
    <source>
        <dbReference type="Proteomes" id="UP000593567"/>
    </source>
</evidence>
<evidence type="ECO:0000256" key="2">
    <source>
        <dbReference type="ARBA" id="ARBA00022487"/>
    </source>
</evidence>
<dbReference type="GO" id="GO:0003990">
    <property type="term" value="F:acetylcholinesterase activity"/>
    <property type="evidence" value="ECO:0007669"/>
    <property type="project" value="TreeGrafter"/>
</dbReference>
<organism evidence="6 7">
    <name type="scientific">Bugula neritina</name>
    <name type="common">Brown bryozoan</name>
    <name type="synonym">Sertularia neritina</name>
    <dbReference type="NCBI Taxonomy" id="10212"/>
    <lineage>
        <taxon>Eukaryota</taxon>
        <taxon>Metazoa</taxon>
        <taxon>Spiralia</taxon>
        <taxon>Lophotrochozoa</taxon>
        <taxon>Bryozoa</taxon>
        <taxon>Gymnolaemata</taxon>
        <taxon>Cheilostomatida</taxon>
        <taxon>Flustrina</taxon>
        <taxon>Buguloidea</taxon>
        <taxon>Bugulidae</taxon>
        <taxon>Bugula</taxon>
    </lineage>
</organism>
<dbReference type="OrthoDB" id="408631at2759"/>
<dbReference type="GO" id="GO:0005615">
    <property type="term" value="C:extracellular space"/>
    <property type="evidence" value="ECO:0007669"/>
    <property type="project" value="TreeGrafter"/>
</dbReference>
<dbReference type="InterPro" id="IPR002018">
    <property type="entry name" value="CarbesteraseB"/>
</dbReference>
<dbReference type="InterPro" id="IPR050654">
    <property type="entry name" value="AChE-related_enzymes"/>
</dbReference>
<gene>
    <name evidence="6" type="ORF">EB796_003803</name>
</gene>
<comment type="caution">
    <text evidence="6">The sequence shown here is derived from an EMBL/GenBank/DDBJ whole genome shotgun (WGS) entry which is preliminary data.</text>
</comment>
<dbReference type="GO" id="GO:0019695">
    <property type="term" value="P:choline metabolic process"/>
    <property type="evidence" value="ECO:0007669"/>
    <property type="project" value="TreeGrafter"/>
</dbReference>
<name>A0A7J7KGU2_BUGNE</name>